<dbReference type="GO" id="GO:0005524">
    <property type="term" value="F:ATP binding"/>
    <property type="evidence" value="ECO:0007669"/>
    <property type="project" value="UniProtKB-KW"/>
</dbReference>
<evidence type="ECO:0000313" key="14">
    <source>
        <dbReference type="Proteomes" id="UP000239899"/>
    </source>
</evidence>
<protein>
    <recommendedName>
        <fullName evidence="11">Nucleoside diphosphate kinase</fullName>
        <ecNumber evidence="11">2.7.4.6</ecNumber>
    </recommendedName>
</protein>
<dbReference type="SUPFAM" id="SSF54919">
    <property type="entry name" value="Nucleoside diphosphate kinase, NDK"/>
    <property type="match status" value="1"/>
</dbReference>
<accession>A0A2P6TW09</accession>
<feature type="binding site" evidence="9">
    <location>
        <position position="168"/>
    </location>
    <ligand>
        <name>ATP</name>
        <dbReference type="ChEBI" id="CHEBI:30616"/>
    </ligand>
</feature>
<dbReference type="GO" id="GO:0006228">
    <property type="term" value="P:UTP biosynthetic process"/>
    <property type="evidence" value="ECO:0007669"/>
    <property type="project" value="InterPro"/>
</dbReference>
<evidence type="ECO:0000256" key="8">
    <source>
        <dbReference type="ARBA" id="ARBA00022840"/>
    </source>
</evidence>
<comment type="cofactor">
    <cofactor evidence="3">
        <name>Mg(2+)</name>
        <dbReference type="ChEBI" id="CHEBI:18420"/>
    </cofactor>
</comment>
<evidence type="ECO:0000256" key="6">
    <source>
        <dbReference type="ARBA" id="ARBA00022741"/>
    </source>
</evidence>
<dbReference type="CDD" id="cd04413">
    <property type="entry name" value="NDPk_I"/>
    <property type="match status" value="1"/>
</dbReference>
<gene>
    <name evidence="13" type="ORF">C2E21_2738</name>
</gene>
<dbReference type="FunFam" id="3.30.70.141:FF:000002">
    <property type="entry name" value="Nucleoside diphosphate kinase"/>
    <property type="match status" value="1"/>
</dbReference>
<reference evidence="13 14" key="1">
    <citation type="journal article" date="2018" name="Plant J.">
        <title>Genome sequences of Chlorella sorokiniana UTEX 1602 and Micractinium conductrix SAG 241.80: implications to maltose excretion by a green alga.</title>
        <authorList>
            <person name="Arriola M.B."/>
            <person name="Velmurugan N."/>
            <person name="Zhang Y."/>
            <person name="Plunkett M.H."/>
            <person name="Hondzo H."/>
            <person name="Barney B.M."/>
        </authorList>
    </citation>
    <scope>NUCLEOTIDE SEQUENCE [LARGE SCALE GENOMIC DNA]</scope>
    <source>
        <strain evidence="14">UTEX 1602</strain>
    </source>
</reference>
<feature type="binding site" evidence="9">
    <location>
        <position position="162"/>
    </location>
    <ligand>
        <name>ATP</name>
        <dbReference type="ChEBI" id="CHEBI:30616"/>
    </ligand>
</feature>
<feature type="binding site" evidence="9">
    <location>
        <position position="179"/>
    </location>
    <ligand>
        <name>ATP</name>
        <dbReference type="ChEBI" id="CHEBI:30616"/>
    </ligand>
</feature>
<comment type="catalytic activity">
    <reaction evidence="1 11">
        <text>a 2'-deoxyribonucleoside 5'-diphosphate + ATP = a 2'-deoxyribonucleoside 5'-triphosphate + ADP</text>
        <dbReference type="Rhea" id="RHEA:44640"/>
        <dbReference type="ChEBI" id="CHEBI:30616"/>
        <dbReference type="ChEBI" id="CHEBI:61560"/>
        <dbReference type="ChEBI" id="CHEBI:73316"/>
        <dbReference type="ChEBI" id="CHEBI:456216"/>
        <dbReference type="EC" id="2.7.4.6"/>
    </reaction>
</comment>
<keyword evidence="6 11" id="KW-0547">Nucleotide-binding</keyword>
<proteinExistence type="inferred from homology"/>
<feature type="binding site" evidence="9">
    <location>
        <position position="189"/>
    </location>
    <ligand>
        <name>ATP</name>
        <dbReference type="ChEBI" id="CHEBI:30616"/>
    </ligand>
</feature>
<evidence type="ECO:0000256" key="9">
    <source>
        <dbReference type="PROSITE-ProRule" id="PRU00706"/>
    </source>
</evidence>
<evidence type="ECO:0000256" key="5">
    <source>
        <dbReference type="ARBA" id="ARBA00022679"/>
    </source>
</evidence>
<evidence type="ECO:0000259" key="12">
    <source>
        <dbReference type="SMART" id="SM00562"/>
    </source>
</evidence>
<dbReference type="Gene3D" id="3.30.70.141">
    <property type="entry name" value="Nucleoside diphosphate kinase-like domain"/>
    <property type="match status" value="1"/>
</dbReference>
<comment type="caution">
    <text evidence="13">The sequence shown here is derived from an EMBL/GenBank/DDBJ whole genome shotgun (WGS) entry which is preliminary data.</text>
</comment>
<keyword evidence="5 11" id="KW-0808">Transferase</keyword>
<evidence type="ECO:0000256" key="10">
    <source>
        <dbReference type="RuleBase" id="RU004011"/>
    </source>
</evidence>
<keyword evidence="7 11" id="KW-0418">Kinase</keyword>
<dbReference type="InterPro" id="IPR036850">
    <property type="entry name" value="NDK-like_dom_sf"/>
</dbReference>
<dbReference type="AlphaFoldDB" id="A0A2P6TW09"/>
<dbReference type="PRINTS" id="PR01243">
    <property type="entry name" value="NUCDPKINASE"/>
</dbReference>
<dbReference type="InterPro" id="IPR001564">
    <property type="entry name" value="Nucleoside_diP_kinase"/>
</dbReference>
<dbReference type="Pfam" id="PF00334">
    <property type="entry name" value="NDK"/>
    <property type="match status" value="1"/>
</dbReference>
<dbReference type="OrthoDB" id="2162449at2759"/>
<dbReference type="EC" id="2.7.4.6" evidence="11"/>
<dbReference type="GO" id="GO:0004550">
    <property type="term" value="F:nucleoside diphosphate kinase activity"/>
    <property type="evidence" value="ECO:0007669"/>
    <property type="project" value="UniProtKB-EC"/>
</dbReference>
<dbReference type="STRING" id="3076.A0A2P6TW09"/>
<dbReference type="PROSITE" id="PS00469">
    <property type="entry name" value="NDPK"/>
    <property type="match status" value="1"/>
</dbReference>
<evidence type="ECO:0000256" key="7">
    <source>
        <dbReference type="ARBA" id="ARBA00022777"/>
    </source>
</evidence>
<dbReference type="PROSITE" id="PS51374">
    <property type="entry name" value="NDPK_LIKE"/>
    <property type="match status" value="1"/>
</dbReference>
<comment type="similarity">
    <text evidence="4 9 10">Belongs to the NDK family.</text>
</comment>
<organism evidence="13 14">
    <name type="scientific">Chlorella sorokiniana</name>
    <name type="common">Freshwater green alga</name>
    <dbReference type="NCBI Taxonomy" id="3076"/>
    <lineage>
        <taxon>Eukaryota</taxon>
        <taxon>Viridiplantae</taxon>
        <taxon>Chlorophyta</taxon>
        <taxon>core chlorophytes</taxon>
        <taxon>Trebouxiophyceae</taxon>
        <taxon>Chlorellales</taxon>
        <taxon>Chlorellaceae</taxon>
        <taxon>Chlorella clade</taxon>
        <taxon>Chlorella</taxon>
    </lineage>
</organism>
<keyword evidence="14" id="KW-1185">Reference proteome</keyword>
<evidence type="ECO:0000313" key="13">
    <source>
        <dbReference type="EMBL" id="PRW58240.1"/>
    </source>
</evidence>
<evidence type="ECO:0000256" key="2">
    <source>
        <dbReference type="ARBA" id="ARBA00000937"/>
    </source>
</evidence>
<keyword evidence="8 11" id="KW-0067">ATP-binding</keyword>
<sequence>MAATQLAASCRFAAASSTQSRAGRRTHAAFVTAPAQRLASVSSISAASSLAPAAAVRAPRCRAAAAVSVRSEITYVMIKPDGVQRGLVGEIISRFEKKGFKLVQLKMMKVTKEVAEEHYKDLKDKPFFPDLIGYILSGPVVGMVWEGQGVVWEGQGVVKAARKIIGATNPLEAEPGTIRGDLAVQTGRNVVHGSDSPENGERETALWFSGHGIVEWEAHMKPWLVE</sequence>
<feature type="active site" description="Pros-phosphohistidine intermediate" evidence="9">
    <location>
        <position position="192"/>
    </location>
</feature>
<feature type="binding site" evidence="9">
    <location>
        <position position="127"/>
    </location>
    <ligand>
        <name>ATP</name>
        <dbReference type="ChEBI" id="CHEBI:30616"/>
    </ligand>
</feature>
<dbReference type="NCBIfam" id="NF001908">
    <property type="entry name" value="PRK00668.1"/>
    <property type="match status" value="1"/>
</dbReference>
<feature type="binding site" evidence="9">
    <location>
        <position position="79"/>
    </location>
    <ligand>
        <name>ATP</name>
        <dbReference type="ChEBI" id="CHEBI:30616"/>
    </ligand>
</feature>
<dbReference type="GO" id="GO:0006183">
    <property type="term" value="P:GTP biosynthetic process"/>
    <property type="evidence" value="ECO:0007669"/>
    <property type="project" value="InterPro"/>
</dbReference>
<dbReference type="InterPro" id="IPR034907">
    <property type="entry name" value="NDK-like_dom"/>
</dbReference>
<dbReference type="HAMAP" id="MF_00451">
    <property type="entry name" value="NDP_kinase"/>
    <property type="match status" value="1"/>
</dbReference>
<evidence type="ECO:0000256" key="3">
    <source>
        <dbReference type="ARBA" id="ARBA00001946"/>
    </source>
</evidence>
<dbReference type="InterPro" id="IPR023005">
    <property type="entry name" value="Nucleoside_diP_kinase_AS"/>
</dbReference>
<evidence type="ECO:0000256" key="11">
    <source>
        <dbReference type="RuleBase" id="RU004013"/>
    </source>
</evidence>
<dbReference type="PANTHER" id="PTHR11349">
    <property type="entry name" value="NUCLEOSIDE DIPHOSPHATE KINASE"/>
    <property type="match status" value="1"/>
</dbReference>
<comment type="catalytic activity">
    <reaction evidence="2">
        <text>a ribonucleoside 5'-diphosphate + ATP = a ribonucleoside 5'-triphosphate + ADP</text>
        <dbReference type="Rhea" id="RHEA:18113"/>
        <dbReference type="ChEBI" id="CHEBI:30616"/>
        <dbReference type="ChEBI" id="CHEBI:57930"/>
        <dbReference type="ChEBI" id="CHEBI:61557"/>
        <dbReference type="ChEBI" id="CHEBI:456216"/>
        <dbReference type="EC" id="2.7.4.6"/>
    </reaction>
</comment>
<evidence type="ECO:0000256" key="1">
    <source>
        <dbReference type="ARBA" id="ARBA00000082"/>
    </source>
</evidence>
<name>A0A2P6TW09_CHLSO</name>
<feature type="domain" description="Nucleoside diphosphate kinase-like" evidence="12">
    <location>
        <begin position="71"/>
        <end position="215"/>
    </location>
</feature>
<dbReference type="EMBL" id="LHPG02000005">
    <property type="protein sequence ID" value="PRW58240.1"/>
    <property type="molecule type" value="Genomic_DNA"/>
</dbReference>
<dbReference type="GO" id="GO:0006241">
    <property type="term" value="P:CTP biosynthetic process"/>
    <property type="evidence" value="ECO:0007669"/>
    <property type="project" value="InterPro"/>
</dbReference>
<dbReference type="Proteomes" id="UP000239899">
    <property type="component" value="Unassembled WGS sequence"/>
</dbReference>
<evidence type="ECO:0000256" key="4">
    <source>
        <dbReference type="ARBA" id="ARBA00008142"/>
    </source>
</evidence>
<dbReference type="SMART" id="SM00562">
    <property type="entry name" value="NDK"/>
    <property type="match status" value="1"/>
</dbReference>